<protein>
    <submittedName>
        <fullName evidence="1">Uncharacterized protein</fullName>
    </submittedName>
</protein>
<dbReference type="EMBL" id="UINC01018330">
    <property type="protein sequence ID" value="SVA76901.1"/>
    <property type="molecule type" value="Genomic_DNA"/>
</dbReference>
<sequence>MKPIIIAIHLLVLTISPSTIIDSKVLKIGDAKVNETVVAKGRKCRLAYTQKRATVPVKALKNINLGLEVLNKLFQRPLGTTKIKGIRPPSILQKTTYPIL</sequence>
<accession>A0A381YK13</accession>
<organism evidence="1">
    <name type="scientific">marine metagenome</name>
    <dbReference type="NCBI Taxonomy" id="408172"/>
    <lineage>
        <taxon>unclassified sequences</taxon>
        <taxon>metagenomes</taxon>
        <taxon>ecological metagenomes</taxon>
    </lineage>
</organism>
<name>A0A381YK13_9ZZZZ</name>
<dbReference type="AlphaFoldDB" id="A0A381YK13"/>
<proteinExistence type="predicted"/>
<evidence type="ECO:0000313" key="1">
    <source>
        <dbReference type="EMBL" id="SVA76901.1"/>
    </source>
</evidence>
<reference evidence="1" key="1">
    <citation type="submission" date="2018-05" db="EMBL/GenBank/DDBJ databases">
        <authorList>
            <person name="Lanie J.A."/>
            <person name="Ng W.-L."/>
            <person name="Kazmierczak K.M."/>
            <person name="Andrzejewski T.M."/>
            <person name="Davidsen T.M."/>
            <person name="Wayne K.J."/>
            <person name="Tettelin H."/>
            <person name="Glass J.I."/>
            <person name="Rusch D."/>
            <person name="Podicherti R."/>
            <person name="Tsui H.-C.T."/>
            <person name="Winkler M.E."/>
        </authorList>
    </citation>
    <scope>NUCLEOTIDE SEQUENCE</scope>
</reference>
<gene>
    <name evidence="1" type="ORF">METZ01_LOCUS129755</name>
</gene>